<reference evidence="6 9" key="3">
    <citation type="submission" date="2019-04" db="EMBL/GenBank/DDBJ databases">
        <title>Lactobacillus gasseri 7171 assembly.</title>
        <authorList>
            <person name="Joris B.R."/>
            <person name="Giguere D."/>
        </authorList>
    </citation>
    <scope>NUCLEOTIDE SEQUENCE [LARGE SCALE GENOMIC DNA]</scope>
    <source>
        <strain evidence="6 9">7171</strain>
    </source>
</reference>
<dbReference type="AlphaFoldDB" id="A0A133P6Y2"/>
<dbReference type="Pfam" id="PF02452">
    <property type="entry name" value="PemK_toxin"/>
    <property type="match status" value="1"/>
</dbReference>
<evidence type="ECO:0000313" key="8">
    <source>
        <dbReference type="Proteomes" id="UP000234740"/>
    </source>
</evidence>
<dbReference type="SUPFAM" id="SSF50118">
    <property type="entry name" value="Cell growth inhibitor/plasmid maintenance toxic component"/>
    <property type="match status" value="1"/>
</dbReference>
<evidence type="ECO:0000313" key="6">
    <source>
        <dbReference type="EMBL" id="TQW15500.1"/>
    </source>
</evidence>
<dbReference type="EC" id="3.1.27.-" evidence="6"/>
<dbReference type="Proteomes" id="UP000195798">
    <property type="component" value="Chromosome"/>
</dbReference>
<keyword evidence="6" id="KW-0378">Hydrolase</keyword>
<dbReference type="GO" id="GO:0016787">
    <property type="term" value="F:hydrolase activity"/>
    <property type="evidence" value="ECO:0007669"/>
    <property type="project" value="UniProtKB-KW"/>
</dbReference>
<comment type="similarity">
    <text evidence="1">Belongs to the PemK/MazF family.</text>
</comment>
<evidence type="ECO:0000313" key="5">
    <source>
        <dbReference type="EMBL" id="QTD67259.1"/>
    </source>
</evidence>
<dbReference type="Proteomes" id="UP000316012">
    <property type="component" value="Unassembled WGS sequence"/>
</dbReference>
<organism evidence="4 8">
    <name type="scientific">Lactobacillus gasseri</name>
    <dbReference type="NCBI Taxonomy" id="1596"/>
    <lineage>
        <taxon>Bacteria</taxon>
        <taxon>Bacillati</taxon>
        <taxon>Bacillota</taxon>
        <taxon>Bacilli</taxon>
        <taxon>Lactobacillales</taxon>
        <taxon>Lactobacillaceae</taxon>
        <taxon>Lactobacillus</taxon>
    </lineage>
</organism>
<keyword evidence="2" id="KW-1277">Toxin-antitoxin system</keyword>
<dbReference type="GO" id="GO:0004521">
    <property type="term" value="F:RNA endonuclease activity"/>
    <property type="evidence" value="ECO:0007669"/>
    <property type="project" value="TreeGrafter"/>
</dbReference>
<dbReference type="EMBL" id="SRMD01000072">
    <property type="protein sequence ID" value="TQW15500.1"/>
    <property type="molecule type" value="Genomic_DNA"/>
</dbReference>
<dbReference type="InterPro" id="IPR003477">
    <property type="entry name" value="PemK-like"/>
</dbReference>
<reference evidence="4 8" key="2">
    <citation type="submission" date="2017-12" db="EMBL/GenBank/DDBJ databases">
        <title>Phylogenetic diversity of female urinary microbiome.</title>
        <authorList>
            <person name="Thomas-White K."/>
            <person name="Wolfe A.J."/>
        </authorList>
    </citation>
    <scope>NUCLEOTIDE SEQUENCE [LARGE SCALE GENOMIC DNA]</scope>
    <source>
        <strain evidence="4 8">UMB0099</strain>
    </source>
</reference>
<dbReference type="Proteomes" id="UP000234740">
    <property type="component" value="Unassembled WGS sequence"/>
</dbReference>
<dbReference type="EMBL" id="CP021427">
    <property type="protein sequence ID" value="ART98461.1"/>
    <property type="molecule type" value="Genomic_DNA"/>
</dbReference>
<dbReference type="GO" id="GO:0016075">
    <property type="term" value="P:rRNA catabolic process"/>
    <property type="evidence" value="ECO:0007669"/>
    <property type="project" value="TreeGrafter"/>
</dbReference>
<evidence type="ECO:0000256" key="1">
    <source>
        <dbReference type="ARBA" id="ARBA00007521"/>
    </source>
</evidence>
<protein>
    <submittedName>
        <fullName evidence="6">Endoribonuclease MazF</fullName>
        <ecNumber evidence="6">3.1.27.-</ecNumber>
    </submittedName>
    <submittedName>
        <fullName evidence="3">MazF/PemK family toxin</fullName>
    </submittedName>
    <submittedName>
        <fullName evidence="4">Type II toxin-antitoxin system PemK/MazF family toxin</fullName>
    </submittedName>
</protein>
<dbReference type="RefSeq" id="WP_003649976.1">
    <property type="nucleotide sequence ID" value="NZ_CABHMU010000033.1"/>
</dbReference>
<keyword evidence="9" id="KW-1185">Reference proteome</keyword>
<evidence type="ECO:0000313" key="9">
    <source>
        <dbReference type="Proteomes" id="UP000316012"/>
    </source>
</evidence>
<evidence type="ECO:0000313" key="3">
    <source>
        <dbReference type="EMBL" id="ART98461.1"/>
    </source>
</evidence>
<evidence type="ECO:0000313" key="7">
    <source>
        <dbReference type="Proteomes" id="UP000195798"/>
    </source>
</evidence>
<gene>
    <name evidence="6" type="primary">mazF</name>
    <name evidence="3" type="ORF">CCE30_05775</name>
    <name evidence="4" type="ORF">CYJ86_07995</name>
    <name evidence="6" type="ORF">FIPPAONL_00801</name>
    <name evidence="5" type="ORF">J3E67_001712</name>
</gene>
<proteinExistence type="inferred from homology"/>
<dbReference type="InterPro" id="IPR011067">
    <property type="entry name" value="Plasmid_toxin/cell-grow_inhib"/>
</dbReference>
<evidence type="ECO:0000256" key="2">
    <source>
        <dbReference type="ARBA" id="ARBA00022649"/>
    </source>
</evidence>
<sequence length="113" mass="12966">MPKIRFKQGDIVWADFSPSVGQEMKGKHPAVVVSSNSYNEKTNYLMLCPITSHGNHFPTYLDLLGYRVHGRVNAAQIQTFSRMRLLDEKPADHLRPEDMLKVMELLSFALQFD</sequence>
<dbReference type="OrthoDB" id="9808744at2"/>
<dbReference type="EMBL" id="PKKC01000004">
    <property type="protein sequence ID" value="PKZ90300.1"/>
    <property type="molecule type" value="Genomic_DNA"/>
</dbReference>
<dbReference type="EMBL" id="CP071801">
    <property type="protein sequence ID" value="QTD67259.1"/>
    <property type="molecule type" value="Genomic_DNA"/>
</dbReference>
<dbReference type="GeneID" id="48925694"/>
<name>A0A133P6Y2_LACGS</name>
<dbReference type="eggNOG" id="COG2337">
    <property type="taxonomic scope" value="Bacteria"/>
</dbReference>
<dbReference type="Proteomes" id="UP000663932">
    <property type="component" value="Chromosome"/>
</dbReference>
<dbReference type="PANTHER" id="PTHR33988">
    <property type="entry name" value="ENDORIBONUCLEASE MAZF-RELATED"/>
    <property type="match status" value="1"/>
</dbReference>
<dbReference type="STRING" id="324831.LGAS_1707"/>
<dbReference type="GO" id="GO:0003677">
    <property type="term" value="F:DNA binding"/>
    <property type="evidence" value="ECO:0007669"/>
    <property type="project" value="InterPro"/>
</dbReference>
<accession>A0A133P6Y2</accession>
<reference evidence="3 7" key="1">
    <citation type="submission" date="2017-05" db="EMBL/GenBank/DDBJ databases">
        <authorList>
            <person name="Oh N.-S."/>
        </authorList>
    </citation>
    <scope>NUCLEOTIDE SEQUENCE [LARGE SCALE GENOMIC DNA]</scope>
    <source>
        <strain evidence="3 7">4M13</strain>
    </source>
</reference>
<dbReference type="Gene3D" id="2.30.30.110">
    <property type="match status" value="1"/>
</dbReference>
<dbReference type="GO" id="GO:0006402">
    <property type="term" value="P:mRNA catabolic process"/>
    <property type="evidence" value="ECO:0007669"/>
    <property type="project" value="TreeGrafter"/>
</dbReference>
<reference evidence="5" key="4">
    <citation type="submission" date="2021-03" db="EMBL/GenBank/DDBJ databases">
        <title>Whole genome sequence of Lactobacillus gasseri HL75.</title>
        <authorList>
            <person name="Kim J.-M."/>
            <person name="Chung S.H."/>
            <person name="Kim J.-S."/>
        </authorList>
    </citation>
    <scope>NUCLEOTIDE SEQUENCE</scope>
    <source>
        <strain evidence="5">HL75</strain>
    </source>
</reference>
<evidence type="ECO:0000313" key="4">
    <source>
        <dbReference type="EMBL" id="PKZ90300.1"/>
    </source>
</evidence>